<evidence type="ECO:0000313" key="3">
    <source>
        <dbReference type="EMBL" id="TXL71369.1"/>
    </source>
</evidence>
<dbReference type="Gene3D" id="3.40.190.150">
    <property type="entry name" value="Bordetella uptake gene, domain 1"/>
    <property type="match status" value="1"/>
</dbReference>
<name>A0A5C8PDH2_9HYPH</name>
<dbReference type="Gene3D" id="3.40.190.10">
    <property type="entry name" value="Periplasmic binding protein-like II"/>
    <property type="match status" value="1"/>
</dbReference>
<gene>
    <name evidence="3" type="ORF">FHP25_30210</name>
</gene>
<comment type="similarity">
    <text evidence="1">Belongs to the UPF0065 (bug) family.</text>
</comment>
<reference evidence="3 4" key="1">
    <citation type="submission" date="2019-06" db="EMBL/GenBank/DDBJ databases">
        <title>New taxonomy in bacterial strain CC-CFT640, isolated from vineyard.</title>
        <authorList>
            <person name="Lin S.-Y."/>
            <person name="Tsai C.-F."/>
            <person name="Young C.-C."/>
        </authorList>
    </citation>
    <scope>NUCLEOTIDE SEQUENCE [LARGE SCALE GENOMIC DNA]</scope>
    <source>
        <strain evidence="3 4">CC-CFT640</strain>
    </source>
</reference>
<dbReference type="Pfam" id="PF03401">
    <property type="entry name" value="TctC"/>
    <property type="match status" value="1"/>
</dbReference>
<dbReference type="PANTHER" id="PTHR42928:SF5">
    <property type="entry name" value="BLR1237 PROTEIN"/>
    <property type="match status" value="1"/>
</dbReference>
<evidence type="ECO:0000313" key="4">
    <source>
        <dbReference type="Proteomes" id="UP000321638"/>
    </source>
</evidence>
<dbReference type="CDD" id="cd13578">
    <property type="entry name" value="PBP2_Bug27"/>
    <property type="match status" value="1"/>
</dbReference>
<dbReference type="SUPFAM" id="SSF53850">
    <property type="entry name" value="Periplasmic binding protein-like II"/>
    <property type="match status" value="1"/>
</dbReference>
<dbReference type="PIRSF" id="PIRSF017082">
    <property type="entry name" value="YflP"/>
    <property type="match status" value="1"/>
</dbReference>
<organism evidence="3 4">
    <name type="scientific">Vineibacter terrae</name>
    <dbReference type="NCBI Taxonomy" id="2586908"/>
    <lineage>
        <taxon>Bacteria</taxon>
        <taxon>Pseudomonadati</taxon>
        <taxon>Pseudomonadota</taxon>
        <taxon>Alphaproteobacteria</taxon>
        <taxon>Hyphomicrobiales</taxon>
        <taxon>Vineibacter</taxon>
    </lineage>
</organism>
<dbReference type="RefSeq" id="WP_147850727.1">
    <property type="nucleotide sequence ID" value="NZ_VDUZ01000044.1"/>
</dbReference>
<keyword evidence="4" id="KW-1185">Reference proteome</keyword>
<dbReference type="EMBL" id="VDUZ01000044">
    <property type="protein sequence ID" value="TXL71369.1"/>
    <property type="molecule type" value="Genomic_DNA"/>
</dbReference>
<proteinExistence type="inferred from homology"/>
<dbReference type="InterPro" id="IPR042100">
    <property type="entry name" value="Bug_dom1"/>
</dbReference>
<sequence length="320" mass="33813">MWKLASALCAALMMTAAMPAQAQDYPARPLRLVVGYAAGGSTDVLARLTASKLSELIGQQVVVENKPGANGNIAGESVARARPDGYTLFIGGAASAINASLYRRLSFSFAKDFAPVGMIGSTPSVMVVPMTLPMKTPGEFVAYAKANPGKVNFASSGTGATTHLSGELFKLQTGIEMTHVPYKGSAPALADLVAGRVEVMFDNLISATPYIQSGQLRPLGLTGPVRRPSMPDVPTLKEQGFDVVVLSWAGIYVPAETPPEIIAYLNAQMRKVAAMPDYREKLSSLGVEPQVMGVDEMKAYTRAEIAKFARVVEASGARAD</sequence>
<accession>A0A5C8PDH2</accession>
<evidence type="ECO:0000256" key="2">
    <source>
        <dbReference type="SAM" id="SignalP"/>
    </source>
</evidence>
<comment type="caution">
    <text evidence="3">The sequence shown here is derived from an EMBL/GenBank/DDBJ whole genome shotgun (WGS) entry which is preliminary data.</text>
</comment>
<dbReference type="PANTHER" id="PTHR42928">
    <property type="entry name" value="TRICARBOXYLATE-BINDING PROTEIN"/>
    <property type="match status" value="1"/>
</dbReference>
<dbReference type="OrthoDB" id="7250553at2"/>
<feature type="chain" id="PRO_5022778503" evidence="2">
    <location>
        <begin position="23"/>
        <end position="320"/>
    </location>
</feature>
<dbReference type="InterPro" id="IPR005064">
    <property type="entry name" value="BUG"/>
</dbReference>
<keyword evidence="2" id="KW-0732">Signal</keyword>
<protein>
    <submittedName>
        <fullName evidence="3">Tripartite tricarboxylate transporter substrate binding protein</fullName>
    </submittedName>
</protein>
<dbReference type="Proteomes" id="UP000321638">
    <property type="component" value="Unassembled WGS sequence"/>
</dbReference>
<dbReference type="AlphaFoldDB" id="A0A5C8PDH2"/>
<feature type="signal peptide" evidence="2">
    <location>
        <begin position="1"/>
        <end position="22"/>
    </location>
</feature>
<evidence type="ECO:0000256" key="1">
    <source>
        <dbReference type="ARBA" id="ARBA00006987"/>
    </source>
</evidence>